<dbReference type="OrthoDB" id="1733538at2"/>
<sequence length="346" mass="37213">MKKMISHEGISSLCLELSLLLQAGVGAGDALALLLEDSDPEYKELLEAMADEVDQGAPLSKAFKSTGRFPVYVSGLLEVGEQAGRSVEALSALSRYYEYRVRLDRRIRSSLLYPAVMLLLMLLVIGVLLVKVLPIFDDVYRSLGGRLSGVAGGLLALGRWLDKIMPVLWVLMALVVAFCGALAISENFREKLMGTWRKAHGDKGLSRKMNTARMAQALSMGMTSGLPTEEAVSLAARLMEDVPDAVNRCTDCRKRIEQGEKLGSALKASGLLPGASCRLLELGFKSGAGDTAMEKIARDMSEDSEAALEDAVGRVEPALVLVCSVLVGLILLSVMLPLMHIMATIG</sequence>
<dbReference type="PANTHER" id="PTHR30012">
    <property type="entry name" value="GENERAL SECRETION PATHWAY PROTEIN"/>
    <property type="match status" value="1"/>
</dbReference>
<proteinExistence type="inferred from homology"/>
<protein>
    <submittedName>
        <fullName evidence="9">Type II secretion system F family protein</fullName>
    </submittedName>
</protein>
<accession>A0A3A9AVT9</accession>
<dbReference type="AlphaFoldDB" id="A0A3A9AVT9"/>
<dbReference type="InterPro" id="IPR042094">
    <property type="entry name" value="T2SS_GspF_sf"/>
</dbReference>
<comment type="subcellular location">
    <subcellularLocation>
        <location evidence="1">Cell membrane</location>
        <topology evidence="1">Multi-pass membrane protein</topology>
    </subcellularLocation>
</comment>
<feature type="domain" description="Type II secretion system protein GspF" evidence="8">
    <location>
        <begin position="215"/>
        <end position="337"/>
    </location>
</feature>
<dbReference type="Proteomes" id="UP000280696">
    <property type="component" value="Unassembled WGS sequence"/>
</dbReference>
<feature type="transmembrane region" description="Helical" evidence="7">
    <location>
        <begin position="318"/>
        <end position="343"/>
    </location>
</feature>
<keyword evidence="5 7" id="KW-1133">Transmembrane helix</keyword>
<dbReference type="PANTHER" id="PTHR30012:SF0">
    <property type="entry name" value="TYPE II SECRETION SYSTEM PROTEIN F-RELATED"/>
    <property type="match status" value="1"/>
</dbReference>
<keyword evidence="6 7" id="KW-0472">Membrane</keyword>
<evidence type="ECO:0000256" key="5">
    <source>
        <dbReference type="ARBA" id="ARBA00022989"/>
    </source>
</evidence>
<evidence type="ECO:0000256" key="6">
    <source>
        <dbReference type="ARBA" id="ARBA00023136"/>
    </source>
</evidence>
<keyword evidence="3" id="KW-1003">Cell membrane</keyword>
<evidence type="ECO:0000256" key="2">
    <source>
        <dbReference type="ARBA" id="ARBA00005745"/>
    </source>
</evidence>
<evidence type="ECO:0000259" key="8">
    <source>
        <dbReference type="Pfam" id="PF00482"/>
    </source>
</evidence>
<evidence type="ECO:0000256" key="7">
    <source>
        <dbReference type="SAM" id="Phobius"/>
    </source>
</evidence>
<reference evidence="9 10" key="1">
    <citation type="submission" date="2018-09" db="EMBL/GenBank/DDBJ databases">
        <title>Murine metabolic-syndrome-specific gut microbial biobank.</title>
        <authorList>
            <person name="Liu C."/>
        </authorList>
    </citation>
    <scope>NUCLEOTIDE SEQUENCE [LARGE SCALE GENOMIC DNA]</scope>
    <source>
        <strain evidence="9 10">0.1xD8-82</strain>
    </source>
</reference>
<comment type="caution">
    <text evidence="9">The sequence shown here is derived from an EMBL/GenBank/DDBJ whole genome shotgun (WGS) entry which is preliminary data.</text>
</comment>
<evidence type="ECO:0000313" key="10">
    <source>
        <dbReference type="Proteomes" id="UP000280696"/>
    </source>
</evidence>
<feature type="domain" description="Type II secretion system protein GspF" evidence="8">
    <location>
        <begin position="14"/>
        <end position="134"/>
    </location>
</feature>
<comment type="similarity">
    <text evidence="2">Belongs to the GSP F family.</text>
</comment>
<feature type="transmembrane region" description="Helical" evidence="7">
    <location>
        <begin position="167"/>
        <end position="188"/>
    </location>
</feature>
<keyword evidence="4 7" id="KW-0812">Transmembrane</keyword>
<feature type="transmembrane region" description="Helical" evidence="7">
    <location>
        <begin position="111"/>
        <end position="136"/>
    </location>
</feature>
<dbReference type="GO" id="GO:0005886">
    <property type="term" value="C:plasma membrane"/>
    <property type="evidence" value="ECO:0007669"/>
    <property type="project" value="UniProtKB-SubCell"/>
</dbReference>
<evidence type="ECO:0000256" key="1">
    <source>
        <dbReference type="ARBA" id="ARBA00004651"/>
    </source>
</evidence>
<dbReference type="Pfam" id="PF00482">
    <property type="entry name" value="T2SSF"/>
    <property type="match status" value="2"/>
</dbReference>
<dbReference type="Gene3D" id="1.20.81.30">
    <property type="entry name" value="Type II secretion system (T2SS), domain F"/>
    <property type="match status" value="2"/>
</dbReference>
<organism evidence="9 10">
    <name type="scientific">Parablautia intestinalis</name>
    <dbReference type="NCBI Taxonomy" id="2320100"/>
    <lineage>
        <taxon>Bacteria</taxon>
        <taxon>Bacillati</taxon>
        <taxon>Bacillota</taxon>
        <taxon>Clostridia</taxon>
        <taxon>Lachnospirales</taxon>
        <taxon>Lachnospiraceae</taxon>
        <taxon>Parablautia</taxon>
    </lineage>
</organism>
<dbReference type="EMBL" id="RAYQ01000010">
    <property type="protein sequence ID" value="RKI91386.1"/>
    <property type="molecule type" value="Genomic_DNA"/>
</dbReference>
<dbReference type="InterPro" id="IPR018076">
    <property type="entry name" value="T2SS_GspF_dom"/>
</dbReference>
<evidence type="ECO:0000256" key="4">
    <source>
        <dbReference type="ARBA" id="ARBA00022692"/>
    </source>
</evidence>
<keyword evidence="10" id="KW-1185">Reference proteome</keyword>
<evidence type="ECO:0000313" key="9">
    <source>
        <dbReference type="EMBL" id="RKI91386.1"/>
    </source>
</evidence>
<dbReference type="PRINTS" id="PR00812">
    <property type="entry name" value="BCTERIALGSPF"/>
</dbReference>
<name>A0A3A9AVT9_9FIRM</name>
<evidence type="ECO:0000256" key="3">
    <source>
        <dbReference type="ARBA" id="ARBA00022475"/>
    </source>
</evidence>
<dbReference type="RefSeq" id="WP_120469624.1">
    <property type="nucleotide sequence ID" value="NZ_CATAJS010000199.1"/>
</dbReference>
<gene>
    <name evidence="9" type="ORF">D7V94_10860</name>
</gene>
<dbReference type="InterPro" id="IPR003004">
    <property type="entry name" value="GspF/PilC"/>
</dbReference>